<keyword evidence="1" id="KW-0547">Nucleotide-binding</keyword>
<dbReference type="RefSeq" id="WP_147670740.1">
    <property type="nucleotide sequence ID" value="NZ_CP120678.1"/>
</dbReference>
<organism evidence="4 5">
    <name type="scientific">Selenobaculum gibii</name>
    <dbReference type="NCBI Taxonomy" id="3054208"/>
    <lineage>
        <taxon>Bacteria</taxon>
        <taxon>Bacillati</taxon>
        <taxon>Bacillota</taxon>
        <taxon>Negativicutes</taxon>
        <taxon>Selenomonadales</taxon>
        <taxon>Selenomonadaceae</taxon>
        <taxon>Selenobaculum</taxon>
    </lineage>
</organism>
<dbReference type="Proteomes" id="UP001243623">
    <property type="component" value="Chromosome"/>
</dbReference>
<evidence type="ECO:0000259" key="3">
    <source>
        <dbReference type="SMART" id="SM00382"/>
    </source>
</evidence>
<feature type="domain" description="AAA+ ATPase" evidence="3">
    <location>
        <begin position="144"/>
        <end position="291"/>
    </location>
</feature>
<evidence type="ECO:0000313" key="4">
    <source>
        <dbReference type="EMBL" id="WIW71685.1"/>
    </source>
</evidence>
<dbReference type="InterPro" id="IPR027417">
    <property type="entry name" value="P-loop_NTPase"/>
</dbReference>
<dbReference type="NCBIfam" id="TIGR02858">
    <property type="entry name" value="spore_III_AA"/>
    <property type="match status" value="1"/>
</dbReference>
<name>A0A9Y2AL52_9FIRM</name>
<dbReference type="InterPro" id="IPR014217">
    <property type="entry name" value="Spore_III_AA"/>
</dbReference>
<dbReference type="PANTHER" id="PTHR20953:SF3">
    <property type="entry name" value="P-LOOP CONTAINING NUCLEOSIDE TRIPHOSPHATE HYDROLASES SUPERFAMILY PROTEIN"/>
    <property type="match status" value="1"/>
</dbReference>
<dbReference type="EMBL" id="CP120678">
    <property type="protein sequence ID" value="WIW71685.1"/>
    <property type="molecule type" value="Genomic_DNA"/>
</dbReference>
<gene>
    <name evidence="4" type="primary">spoIIIAA</name>
    <name evidence="4" type="ORF">P3F81_05125</name>
</gene>
<dbReference type="SMART" id="SM00382">
    <property type="entry name" value="AAA"/>
    <property type="match status" value="1"/>
</dbReference>
<proteinExistence type="predicted"/>
<dbReference type="Pfam" id="PF19568">
    <property type="entry name" value="Spore_III_AA"/>
    <property type="match status" value="1"/>
</dbReference>
<evidence type="ECO:0000256" key="2">
    <source>
        <dbReference type="ARBA" id="ARBA00022840"/>
    </source>
</evidence>
<evidence type="ECO:0000313" key="5">
    <source>
        <dbReference type="Proteomes" id="UP001243623"/>
    </source>
</evidence>
<sequence>MFFTEIIHRYLPKNLIELLMLVDKCILEDVIEIRFRVNQPVLLIVPAMELVLKTNGNSYICKCSDLQKIMQMISKNSIYALEEELKLGFITIEGGHRVGFVGKAIMDHGHIKALKNISSLNFRIAKSVIHCARPIIPYLIKESHVLNTLIVAPPRAGKTTLLRDLIRNFSNGCSFFKGVQVGVVDERSELAAVRDGVPCMDIGMRTDILDGCPKAEGILMLIRTMAPAVIVTDELGRKEDVVALEEALHAGVSVISTVHGSSISDIANRPYISDLIRQRYFERYIILTNKPSIGTVKEIIDAKTEAAIFSI</sequence>
<evidence type="ECO:0000256" key="1">
    <source>
        <dbReference type="ARBA" id="ARBA00022741"/>
    </source>
</evidence>
<dbReference type="GO" id="GO:0005524">
    <property type="term" value="F:ATP binding"/>
    <property type="evidence" value="ECO:0007669"/>
    <property type="project" value="UniProtKB-KW"/>
</dbReference>
<reference evidence="4" key="1">
    <citation type="submission" date="2023-03" db="EMBL/GenBank/DDBJ databases">
        <title>Selenobaculum gbiensis gen. nov. sp. nov., a new bacterium isolated from the gut microbiota of IBD patient.</title>
        <authorList>
            <person name="Yeo S."/>
            <person name="Park H."/>
            <person name="Huh C.S."/>
        </authorList>
    </citation>
    <scope>NUCLEOTIDE SEQUENCE</scope>
    <source>
        <strain evidence="4">ICN-92133</strain>
    </source>
</reference>
<dbReference type="AlphaFoldDB" id="A0A9Y2AL52"/>
<accession>A0A9Y2AL52</accession>
<dbReference type="InterPro" id="IPR045735">
    <property type="entry name" value="Spore_III_AA_AAA+_ATPase"/>
</dbReference>
<keyword evidence="2" id="KW-0067">ATP-binding</keyword>
<dbReference type="SUPFAM" id="SSF52540">
    <property type="entry name" value="P-loop containing nucleoside triphosphate hydrolases"/>
    <property type="match status" value="1"/>
</dbReference>
<dbReference type="PANTHER" id="PTHR20953">
    <property type="entry name" value="KINASE-RELATED"/>
    <property type="match status" value="1"/>
</dbReference>
<protein>
    <submittedName>
        <fullName evidence="4">Stage III sporulation protein AA</fullName>
    </submittedName>
</protein>
<dbReference type="Gene3D" id="3.40.50.300">
    <property type="entry name" value="P-loop containing nucleotide triphosphate hydrolases"/>
    <property type="match status" value="1"/>
</dbReference>
<dbReference type="KEGG" id="sgbi:P3F81_05125"/>
<keyword evidence="5" id="KW-1185">Reference proteome</keyword>
<dbReference type="InterPro" id="IPR003593">
    <property type="entry name" value="AAA+_ATPase"/>
</dbReference>